<dbReference type="SUPFAM" id="SSF53800">
    <property type="entry name" value="Chelatase"/>
    <property type="match status" value="1"/>
</dbReference>
<evidence type="ECO:0000256" key="1">
    <source>
        <dbReference type="SAM" id="MobiDB-lite"/>
    </source>
</evidence>
<comment type="caution">
    <text evidence="2">The sequence shown here is derived from an EMBL/GenBank/DDBJ whole genome shotgun (WGS) entry which is preliminary data.</text>
</comment>
<dbReference type="AlphaFoldDB" id="A0A9D2PD89"/>
<feature type="region of interest" description="Disordered" evidence="1">
    <location>
        <begin position="58"/>
        <end position="106"/>
    </location>
</feature>
<dbReference type="InterPro" id="IPR010388">
    <property type="entry name" value="Anaerobic_Co-chelatase"/>
</dbReference>
<sequence>MKLGKLAVLFARAESRTDMEACPSGGCREGQIPRSLLRGICLASAVLTAGMLAGCKTGAAPEKTKEEREAEEETDLEEMSTAAQTEADEENYNTGDASLDDPRNGDGIGENELLVVSFGTSYNDSRRLTIGAVEKAVEEAFPEYSVRRAFTSQIIIDHIKSRDGVAIDNVREALERAADNGVKKLVIQPTHLMNGLEYTDLVNEAAEYSDAFERVAVGEPLLTSDEDFQAVMEAVTDATAEYDDGETAICLMGHGTEAESNQVYAKMQEVLSGAGYDNYFVGTVEAEPDLEDVLAAVQAGDYKKVVLMPLMVVAGDHANNDMAGDEEDSWKTVFENAGYDVTCLVKGLGELTAIQQLFAEHARAAAESLER</sequence>
<name>A0A9D2PD89_9FIRM</name>
<reference evidence="2" key="1">
    <citation type="journal article" date="2021" name="PeerJ">
        <title>Extensive microbial diversity within the chicken gut microbiome revealed by metagenomics and culture.</title>
        <authorList>
            <person name="Gilroy R."/>
            <person name="Ravi A."/>
            <person name="Getino M."/>
            <person name="Pursley I."/>
            <person name="Horton D.L."/>
            <person name="Alikhan N.F."/>
            <person name="Baker D."/>
            <person name="Gharbi K."/>
            <person name="Hall N."/>
            <person name="Watson M."/>
            <person name="Adriaenssens E.M."/>
            <person name="Foster-Nyarko E."/>
            <person name="Jarju S."/>
            <person name="Secka A."/>
            <person name="Antonio M."/>
            <person name="Oren A."/>
            <person name="Chaudhuri R.R."/>
            <person name="La Ragione R."/>
            <person name="Hildebrand F."/>
            <person name="Pallen M.J."/>
        </authorList>
    </citation>
    <scope>NUCLEOTIDE SEQUENCE</scope>
    <source>
        <strain evidence="2">CHK183-5548</strain>
    </source>
</reference>
<evidence type="ECO:0000313" key="3">
    <source>
        <dbReference type="Proteomes" id="UP000823883"/>
    </source>
</evidence>
<protein>
    <submittedName>
        <fullName evidence="2">Sirohydrochlorin cobaltochelatase</fullName>
    </submittedName>
</protein>
<dbReference type="GO" id="GO:0016852">
    <property type="term" value="F:sirohydrochlorin cobaltochelatase activity"/>
    <property type="evidence" value="ECO:0007669"/>
    <property type="project" value="InterPro"/>
</dbReference>
<reference evidence="2" key="2">
    <citation type="submission" date="2021-04" db="EMBL/GenBank/DDBJ databases">
        <authorList>
            <person name="Gilroy R."/>
        </authorList>
    </citation>
    <scope>NUCLEOTIDE SEQUENCE</scope>
    <source>
        <strain evidence="2">CHK183-5548</strain>
    </source>
</reference>
<feature type="compositionally biased region" description="Acidic residues" evidence="1">
    <location>
        <begin position="69"/>
        <end position="78"/>
    </location>
</feature>
<dbReference type="GO" id="GO:0019251">
    <property type="term" value="P:anaerobic cobalamin biosynthetic process"/>
    <property type="evidence" value="ECO:0007669"/>
    <property type="project" value="InterPro"/>
</dbReference>
<dbReference type="Pfam" id="PF06180">
    <property type="entry name" value="CbiK"/>
    <property type="match status" value="1"/>
</dbReference>
<evidence type="ECO:0000313" key="2">
    <source>
        <dbReference type="EMBL" id="HJC47109.1"/>
    </source>
</evidence>
<accession>A0A9D2PD89</accession>
<gene>
    <name evidence="2" type="ORF">IAA04_03540</name>
</gene>
<dbReference type="Proteomes" id="UP000823883">
    <property type="component" value="Unassembled WGS sequence"/>
</dbReference>
<dbReference type="EMBL" id="DWWL01000022">
    <property type="protein sequence ID" value="HJC47109.1"/>
    <property type="molecule type" value="Genomic_DNA"/>
</dbReference>
<organism evidence="2 3">
    <name type="scientific">Candidatus Lachnoclostridium pullistercoris</name>
    <dbReference type="NCBI Taxonomy" id="2838632"/>
    <lineage>
        <taxon>Bacteria</taxon>
        <taxon>Bacillati</taxon>
        <taxon>Bacillota</taxon>
        <taxon>Clostridia</taxon>
        <taxon>Lachnospirales</taxon>
        <taxon>Lachnospiraceae</taxon>
    </lineage>
</organism>
<proteinExistence type="predicted"/>
<dbReference type="CDD" id="cd03413">
    <property type="entry name" value="CbiK_C"/>
    <property type="match status" value="1"/>
</dbReference>
<dbReference type="Gene3D" id="3.40.50.1400">
    <property type="match status" value="2"/>
</dbReference>
<dbReference type="CDD" id="cd03412">
    <property type="entry name" value="CbiK_N"/>
    <property type="match status" value="1"/>
</dbReference>